<name>A0A2I7G316_9VIRU</name>
<dbReference type="Proteomes" id="UP000290737">
    <property type="component" value="Genome"/>
</dbReference>
<accession>A0A2I7G316</accession>
<dbReference type="OrthoDB" id="22007at10239"/>
<proteinExistence type="predicted"/>
<protein>
    <submittedName>
        <fullName evidence="1">Putative gp129-like protein</fullName>
    </submittedName>
</protein>
<organism evidence="1">
    <name type="scientific">Esparto virus</name>
    <dbReference type="NCBI Taxonomy" id="2072209"/>
    <lineage>
        <taxon>Viruses</taxon>
        <taxon>Viruses incertae sedis</taxon>
        <taxon>Naldaviricetes</taxon>
        <taxon>Lefavirales</taxon>
        <taxon>Nudiviridae</taxon>
        <taxon>Alphanudivirus</taxon>
        <taxon>Alphanudivirus tertidromelanogasteris</taxon>
    </lineage>
</organism>
<sequence>MVSVEPIILKPNEHWYINYPDEYNIYFPTLYYYKVESLDVKPDTFVLGGSHNAYAQEPLYMTRCQILEYNYFPYNLNSYYFKVRNGILLWPRINLYAYTDMSDPQSVYFKKNNEYIGKLTFSVDRLELYEVVNSDNDDTNNSTSNKTNTFNPYLNVASNGEKIDMVQFINL</sequence>
<dbReference type="GeneID" id="41701787"/>
<evidence type="ECO:0000313" key="2">
    <source>
        <dbReference type="Proteomes" id="UP000290737"/>
    </source>
</evidence>
<evidence type="ECO:0000313" key="1">
    <source>
        <dbReference type="EMBL" id="AUQ44016.1"/>
    </source>
</evidence>
<dbReference type="RefSeq" id="YP_009551794.1">
    <property type="nucleotide sequence ID" value="NC_040536.1"/>
</dbReference>
<dbReference type="KEGG" id="vg:41701787"/>
<keyword evidence="2" id="KW-1185">Reference proteome</keyword>
<reference evidence="1" key="1">
    <citation type="journal article" date="2021" name="Virus">
        <title>The discovery, distribution and diversity of DNA viruses associated with Drosophila melanogaster in Europe.</title>
        <authorList>
            <person name="Wallace M.A."/>
            <person name="Coffman K.A."/>
            <person name="Gilbert C."/>
            <person name="Ravindran S."/>
            <person name="Albery G.F."/>
            <person name="Abbott J."/>
            <person name="Argyridou E."/>
            <person name="Bellosta P."/>
            <person name="Betancourt A.J."/>
            <person name="Colinet H."/>
            <person name="Eric K."/>
            <person name="Glaser-Schmitt A."/>
            <person name="Grath S."/>
            <person name="Jelic M."/>
            <person name="Kankare M."/>
            <person name="Kozeretska I."/>
            <person name="Loeschcke V."/>
            <person name="Montchamp-Moreau C."/>
            <person name="Ometto L."/>
            <person name="Onder B.S."/>
            <person name="Orengo D.J."/>
            <person name="Parsch J."/>
            <person name="Pascual M."/>
            <person name="Patenkovic A."/>
            <person name="Puerma E."/>
            <person name="Ritchie M.G."/>
            <person name="Rota-Stabelli O."/>
            <person name="Schou M.F."/>
            <person name="Serga S.V."/>
            <person name="Stamenkovic-Radak M."/>
            <person name="Tanaskovic M."/>
            <person name="Veselinovic M.S."/>
            <person name="Vieira J."/>
            <person name="Vieira C.P."/>
            <person name="Kapun M."/>
            <person name="Flatt T."/>
            <person name="Gonzalez J."/>
            <person name="Staubach F."/>
            <person name="Obbard D.J."/>
        </authorList>
    </citation>
    <scope>NUCLEOTIDE SEQUENCE</scope>
    <source>
        <strain evidence="1">SRR3939042_Esparto_2012</strain>
    </source>
</reference>
<dbReference type="EMBL" id="KY608910">
    <property type="protein sequence ID" value="AUQ44016.1"/>
    <property type="molecule type" value="Genomic_DNA"/>
</dbReference>